<feature type="non-terminal residue" evidence="1">
    <location>
        <position position="1"/>
    </location>
</feature>
<evidence type="ECO:0000313" key="1">
    <source>
        <dbReference type="EMBL" id="CAG8641428.1"/>
    </source>
</evidence>
<protein>
    <submittedName>
        <fullName evidence="1">2170_t:CDS:1</fullName>
    </submittedName>
</protein>
<organism evidence="1 2">
    <name type="scientific">Paraglomus occultum</name>
    <dbReference type="NCBI Taxonomy" id="144539"/>
    <lineage>
        <taxon>Eukaryota</taxon>
        <taxon>Fungi</taxon>
        <taxon>Fungi incertae sedis</taxon>
        <taxon>Mucoromycota</taxon>
        <taxon>Glomeromycotina</taxon>
        <taxon>Glomeromycetes</taxon>
        <taxon>Paraglomerales</taxon>
        <taxon>Paraglomeraceae</taxon>
        <taxon>Paraglomus</taxon>
    </lineage>
</organism>
<dbReference type="EMBL" id="CAJVPJ010003544">
    <property type="protein sequence ID" value="CAG8641428.1"/>
    <property type="molecule type" value="Genomic_DNA"/>
</dbReference>
<evidence type="ECO:0000313" key="2">
    <source>
        <dbReference type="Proteomes" id="UP000789572"/>
    </source>
</evidence>
<accession>A0A9N9GXB3</accession>
<name>A0A9N9GXB3_9GLOM</name>
<sequence>DILIDLIDRKITSYAQGYSLGLLTAHVLLRIDSSARVEEKTLFEHFSECILSKFKSEEEDEYAGSEDSMDIDWRNGKVYDWVPSNGPARGFADGLVANAEMVERIARSSVFERD</sequence>
<proteinExistence type="predicted"/>
<keyword evidence="2" id="KW-1185">Reference proteome</keyword>
<dbReference type="OrthoDB" id="5549158at2759"/>
<reference evidence="1" key="1">
    <citation type="submission" date="2021-06" db="EMBL/GenBank/DDBJ databases">
        <authorList>
            <person name="Kallberg Y."/>
            <person name="Tangrot J."/>
            <person name="Rosling A."/>
        </authorList>
    </citation>
    <scope>NUCLEOTIDE SEQUENCE</scope>
    <source>
        <strain evidence="1">IA702</strain>
    </source>
</reference>
<dbReference type="AlphaFoldDB" id="A0A9N9GXB3"/>
<comment type="caution">
    <text evidence="1">The sequence shown here is derived from an EMBL/GenBank/DDBJ whole genome shotgun (WGS) entry which is preliminary data.</text>
</comment>
<dbReference type="Proteomes" id="UP000789572">
    <property type="component" value="Unassembled WGS sequence"/>
</dbReference>
<gene>
    <name evidence="1" type="ORF">POCULU_LOCUS9442</name>
</gene>